<gene>
    <name evidence="1" type="ORF">L210DRAFT_3507390</name>
</gene>
<dbReference type="Proteomes" id="UP001194468">
    <property type="component" value="Unassembled WGS sequence"/>
</dbReference>
<dbReference type="AlphaFoldDB" id="A0AAD4BKH5"/>
<proteinExistence type="predicted"/>
<keyword evidence="2" id="KW-1185">Reference proteome</keyword>
<sequence length="144" mass="16580">MERHALAILEQNDLCNWLDTKQIQASGKQDGKFQVVTPKLLYFLIVESQGFSGEVPVPDHFWKQLRTCDEKLKENIESLKQENFVSAQKSFDVLFHGLHPTNVNFKPVLDMAVEYFTHLGVAFVLLLSPYYYVQQGCYIQLQGP</sequence>
<accession>A0AAD4BKH5</accession>
<evidence type="ECO:0000313" key="1">
    <source>
        <dbReference type="EMBL" id="KAF8432760.1"/>
    </source>
</evidence>
<name>A0AAD4BKH5_BOLED</name>
<reference evidence="1" key="2">
    <citation type="journal article" date="2020" name="Nat. Commun.">
        <title>Large-scale genome sequencing of mycorrhizal fungi provides insights into the early evolution of symbiotic traits.</title>
        <authorList>
            <person name="Miyauchi S."/>
            <person name="Kiss E."/>
            <person name="Kuo A."/>
            <person name="Drula E."/>
            <person name="Kohler A."/>
            <person name="Sanchez-Garcia M."/>
            <person name="Morin E."/>
            <person name="Andreopoulos B."/>
            <person name="Barry K.W."/>
            <person name="Bonito G."/>
            <person name="Buee M."/>
            <person name="Carver A."/>
            <person name="Chen C."/>
            <person name="Cichocki N."/>
            <person name="Clum A."/>
            <person name="Culley D."/>
            <person name="Crous P.W."/>
            <person name="Fauchery L."/>
            <person name="Girlanda M."/>
            <person name="Hayes R.D."/>
            <person name="Keri Z."/>
            <person name="LaButti K."/>
            <person name="Lipzen A."/>
            <person name="Lombard V."/>
            <person name="Magnuson J."/>
            <person name="Maillard F."/>
            <person name="Murat C."/>
            <person name="Nolan M."/>
            <person name="Ohm R.A."/>
            <person name="Pangilinan J."/>
            <person name="Pereira M.F."/>
            <person name="Perotto S."/>
            <person name="Peter M."/>
            <person name="Pfister S."/>
            <person name="Riley R."/>
            <person name="Sitrit Y."/>
            <person name="Stielow J.B."/>
            <person name="Szollosi G."/>
            <person name="Zifcakova L."/>
            <person name="Stursova M."/>
            <person name="Spatafora J.W."/>
            <person name="Tedersoo L."/>
            <person name="Vaario L.M."/>
            <person name="Yamada A."/>
            <person name="Yan M."/>
            <person name="Wang P."/>
            <person name="Xu J."/>
            <person name="Bruns T."/>
            <person name="Baldrian P."/>
            <person name="Vilgalys R."/>
            <person name="Dunand C."/>
            <person name="Henrissat B."/>
            <person name="Grigoriev I.V."/>
            <person name="Hibbett D."/>
            <person name="Nagy L.G."/>
            <person name="Martin F.M."/>
        </authorList>
    </citation>
    <scope>NUCLEOTIDE SEQUENCE</scope>
    <source>
        <strain evidence="1">BED1</strain>
    </source>
</reference>
<evidence type="ECO:0000313" key="2">
    <source>
        <dbReference type="Proteomes" id="UP001194468"/>
    </source>
</evidence>
<protein>
    <submittedName>
        <fullName evidence="1">Uncharacterized protein</fullName>
    </submittedName>
</protein>
<organism evidence="1 2">
    <name type="scientific">Boletus edulis BED1</name>
    <dbReference type="NCBI Taxonomy" id="1328754"/>
    <lineage>
        <taxon>Eukaryota</taxon>
        <taxon>Fungi</taxon>
        <taxon>Dikarya</taxon>
        <taxon>Basidiomycota</taxon>
        <taxon>Agaricomycotina</taxon>
        <taxon>Agaricomycetes</taxon>
        <taxon>Agaricomycetidae</taxon>
        <taxon>Boletales</taxon>
        <taxon>Boletineae</taxon>
        <taxon>Boletaceae</taxon>
        <taxon>Boletoideae</taxon>
        <taxon>Boletus</taxon>
    </lineage>
</organism>
<reference evidence="1" key="1">
    <citation type="submission" date="2019-10" db="EMBL/GenBank/DDBJ databases">
        <authorList>
            <consortium name="DOE Joint Genome Institute"/>
            <person name="Kuo A."/>
            <person name="Miyauchi S."/>
            <person name="Kiss E."/>
            <person name="Drula E."/>
            <person name="Kohler A."/>
            <person name="Sanchez-Garcia M."/>
            <person name="Andreopoulos B."/>
            <person name="Barry K.W."/>
            <person name="Bonito G."/>
            <person name="Buee M."/>
            <person name="Carver A."/>
            <person name="Chen C."/>
            <person name="Cichocki N."/>
            <person name="Clum A."/>
            <person name="Culley D."/>
            <person name="Crous P.W."/>
            <person name="Fauchery L."/>
            <person name="Girlanda M."/>
            <person name="Hayes R."/>
            <person name="Keri Z."/>
            <person name="LaButti K."/>
            <person name="Lipzen A."/>
            <person name="Lombard V."/>
            <person name="Magnuson J."/>
            <person name="Maillard F."/>
            <person name="Morin E."/>
            <person name="Murat C."/>
            <person name="Nolan M."/>
            <person name="Ohm R."/>
            <person name="Pangilinan J."/>
            <person name="Pereira M."/>
            <person name="Perotto S."/>
            <person name="Peter M."/>
            <person name="Riley R."/>
            <person name="Sitrit Y."/>
            <person name="Stielow B."/>
            <person name="Szollosi G."/>
            <person name="Zifcakova L."/>
            <person name="Stursova M."/>
            <person name="Spatafora J.W."/>
            <person name="Tedersoo L."/>
            <person name="Vaario L.-M."/>
            <person name="Yamada A."/>
            <person name="Yan M."/>
            <person name="Wang P."/>
            <person name="Xu J."/>
            <person name="Bruns T."/>
            <person name="Baldrian P."/>
            <person name="Vilgalys R."/>
            <person name="Henrissat B."/>
            <person name="Grigoriev I.V."/>
            <person name="Hibbett D."/>
            <person name="Nagy L.G."/>
            <person name="Martin F.M."/>
        </authorList>
    </citation>
    <scope>NUCLEOTIDE SEQUENCE</scope>
    <source>
        <strain evidence="1">BED1</strain>
    </source>
</reference>
<comment type="caution">
    <text evidence="1">The sequence shown here is derived from an EMBL/GenBank/DDBJ whole genome shotgun (WGS) entry which is preliminary data.</text>
</comment>
<dbReference type="EMBL" id="WHUW01000038">
    <property type="protein sequence ID" value="KAF8432760.1"/>
    <property type="molecule type" value="Genomic_DNA"/>
</dbReference>